<comment type="similarity">
    <text evidence="1">Belongs to the peptidase S1C family.</text>
</comment>
<dbReference type="SUPFAM" id="SSF50494">
    <property type="entry name" value="Trypsin-like serine proteases"/>
    <property type="match status" value="1"/>
</dbReference>
<dbReference type="Gene3D" id="2.40.10.10">
    <property type="entry name" value="Trypsin-like serine proteases"/>
    <property type="match status" value="2"/>
</dbReference>
<keyword evidence="5" id="KW-0812">Transmembrane</keyword>
<dbReference type="Gene3D" id="2.30.42.10">
    <property type="match status" value="1"/>
</dbReference>
<dbReference type="PROSITE" id="PS50106">
    <property type="entry name" value="PDZ"/>
    <property type="match status" value="1"/>
</dbReference>
<dbReference type="InterPro" id="IPR001940">
    <property type="entry name" value="Peptidase_S1C"/>
</dbReference>
<dbReference type="GO" id="GO:0008233">
    <property type="term" value="F:peptidase activity"/>
    <property type="evidence" value="ECO:0007669"/>
    <property type="project" value="UniProtKB-KW"/>
</dbReference>
<organism evidence="7 8">
    <name type="scientific">Lederbergia graminis</name>
    <dbReference type="NCBI Taxonomy" id="735518"/>
    <lineage>
        <taxon>Bacteria</taxon>
        <taxon>Bacillati</taxon>
        <taxon>Bacillota</taxon>
        <taxon>Bacilli</taxon>
        <taxon>Bacillales</taxon>
        <taxon>Bacillaceae</taxon>
        <taxon>Lederbergia</taxon>
    </lineage>
</organism>
<name>A0ABW0LJ12_9BACI</name>
<dbReference type="InterPro" id="IPR036034">
    <property type="entry name" value="PDZ_sf"/>
</dbReference>
<dbReference type="InterPro" id="IPR043504">
    <property type="entry name" value="Peptidase_S1_PA_chymotrypsin"/>
</dbReference>
<evidence type="ECO:0000256" key="2">
    <source>
        <dbReference type="ARBA" id="ARBA00022670"/>
    </source>
</evidence>
<dbReference type="Pfam" id="PF13180">
    <property type="entry name" value="PDZ_2"/>
    <property type="match status" value="1"/>
</dbReference>
<dbReference type="EC" id="3.4.21.-" evidence="7"/>
<keyword evidence="5" id="KW-1133">Transmembrane helix</keyword>
<evidence type="ECO:0000313" key="7">
    <source>
        <dbReference type="EMBL" id="MFC5465310.1"/>
    </source>
</evidence>
<dbReference type="SMART" id="SM00228">
    <property type="entry name" value="PDZ"/>
    <property type="match status" value="1"/>
</dbReference>
<feature type="domain" description="PDZ" evidence="6">
    <location>
        <begin position="311"/>
        <end position="391"/>
    </location>
</feature>
<evidence type="ECO:0000256" key="4">
    <source>
        <dbReference type="ARBA" id="ARBA00022825"/>
    </source>
</evidence>
<reference evidence="8" key="1">
    <citation type="journal article" date="2019" name="Int. J. Syst. Evol. Microbiol.">
        <title>The Global Catalogue of Microorganisms (GCM) 10K type strain sequencing project: providing services to taxonomists for standard genome sequencing and annotation.</title>
        <authorList>
            <consortium name="The Broad Institute Genomics Platform"/>
            <consortium name="The Broad Institute Genome Sequencing Center for Infectious Disease"/>
            <person name="Wu L."/>
            <person name="Ma J."/>
        </authorList>
    </citation>
    <scope>NUCLEOTIDE SEQUENCE [LARGE SCALE GENOMIC DNA]</scope>
    <source>
        <strain evidence="8">CGMCC 1.12237</strain>
    </source>
</reference>
<evidence type="ECO:0000259" key="6">
    <source>
        <dbReference type="PROSITE" id="PS50106"/>
    </source>
</evidence>
<dbReference type="InterPro" id="IPR009003">
    <property type="entry name" value="Peptidase_S1_PA"/>
</dbReference>
<evidence type="ECO:0000256" key="1">
    <source>
        <dbReference type="ARBA" id="ARBA00010541"/>
    </source>
</evidence>
<gene>
    <name evidence="7" type="ORF">ACFPM4_11175</name>
</gene>
<keyword evidence="8" id="KW-1185">Reference proteome</keyword>
<keyword evidence="4" id="KW-0720">Serine protease</keyword>
<protein>
    <submittedName>
        <fullName evidence="7">S1C family serine protease</fullName>
        <ecNumber evidence="7">3.4.21.-</ecNumber>
    </submittedName>
</protein>
<dbReference type="GO" id="GO:0006508">
    <property type="term" value="P:proteolysis"/>
    <property type="evidence" value="ECO:0007669"/>
    <property type="project" value="UniProtKB-KW"/>
</dbReference>
<sequence>MFDNEHNVSNITERPKERWKPKSSFFTKVISTVTAGIIGSVLTLAVVVNTDLMKQPSAEEIPNETSVQPETDTSFTVRPVSNTDTSLADMVEDASKAIVGVVNYQNKFNRFSPISENIEAGTGSGVIIKKDGKHAFIVTNNHVIEGAEKIEVSLDNGEKLTAELVGADALTDLAVLKIDSNKVDAVLEFGDSDLLRAGDTVVAIGNPLGLEFSRTVTKGIVSAAERTINVSTSAGQWDLDVIQTDAAINPGNSGGALINSSGQLVGINSLKISSNGVEGLGFAIPSNDVMPLVDQIIKEGKIERPYMGVSLVDLEQVPEQYLKDLPESVEGGVMITAVEPGSAAAKSELQAQDVIVGIEKEEIKSASELRKVLYTKHKIGDKVKIYVYRQGKLKTLHMTLSAKQVD</sequence>
<keyword evidence="3 7" id="KW-0378">Hydrolase</keyword>
<dbReference type="PANTHER" id="PTHR43343">
    <property type="entry name" value="PEPTIDASE S12"/>
    <property type="match status" value="1"/>
</dbReference>
<dbReference type="SUPFAM" id="SSF50156">
    <property type="entry name" value="PDZ domain-like"/>
    <property type="match status" value="1"/>
</dbReference>
<feature type="transmembrane region" description="Helical" evidence="5">
    <location>
        <begin position="25"/>
        <end position="48"/>
    </location>
</feature>
<accession>A0ABW0LJ12</accession>
<dbReference type="PRINTS" id="PR00834">
    <property type="entry name" value="PROTEASES2C"/>
</dbReference>
<dbReference type="InterPro" id="IPR001478">
    <property type="entry name" value="PDZ"/>
</dbReference>
<dbReference type="EMBL" id="JBHSMC010000014">
    <property type="protein sequence ID" value="MFC5465310.1"/>
    <property type="molecule type" value="Genomic_DNA"/>
</dbReference>
<dbReference type="Pfam" id="PF13365">
    <property type="entry name" value="Trypsin_2"/>
    <property type="match status" value="1"/>
</dbReference>
<evidence type="ECO:0000256" key="5">
    <source>
        <dbReference type="SAM" id="Phobius"/>
    </source>
</evidence>
<comment type="caution">
    <text evidence="7">The sequence shown here is derived from an EMBL/GenBank/DDBJ whole genome shotgun (WGS) entry which is preliminary data.</text>
</comment>
<dbReference type="PANTHER" id="PTHR43343:SF3">
    <property type="entry name" value="PROTEASE DO-LIKE 8, CHLOROPLASTIC"/>
    <property type="match status" value="1"/>
</dbReference>
<evidence type="ECO:0000256" key="3">
    <source>
        <dbReference type="ARBA" id="ARBA00022801"/>
    </source>
</evidence>
<proteinExistence type="inferred from homology"/>
<dbReference type="RefSeq" id="WP_382351465.1">
    <property type="nucleotide sequence ID" value="NZ_JBHSMC010000014.1"/>
</dbReference>
<keyword evidence="2 7" id="KW-0645">Protease</keyword>
<evidence type="ECO:0000313" key="8">
    <source>
        <dbReference type="Proteomes" id="UP001596147"/>
    </source>
</evidence>
<keyword evidence="5" id="KW-0472">Membrane</keyword>
<dbReference type="Proteomes" id="UP001596147">
    <property type="component" value="Unassembled WGS sequence"/>
</dbReference>
<dbReference type="InterPro" id="IPR051201">
    <property type="entry name" value="Chloro_Bact_Ser_Proteases"/>
</dbReference>